<feature type="compositionally biased region" description="Basic and acidic residues" evidence="1">
    <location>
        <begin position="13"/>
        <end position="22"/>
    </location>
</feature>
<proteinExistence type="predicted"/>
<sequence>MADPRLFSSGSGTRDDRTDASGRRLYNPYQDLNIPYKQLYDLPTSPEFLFQEESLAQRRVKWT</sequence>
<dbReference type="iPTMnet" id="A3ADF8"/>
<evidence type="ECO:0000313" key="2">
    <source>
        <dbReference type="EMBL" id="EAZ25347.1"/>
    </source>
</evidence>
<accession>A3ADF8</accession>
<evidence type="ECO:0000256" key="1">
    <source>
        <dbReference type="SAM" id="MobiDB-lite"/>
    </source>
</evidence>
<dbReference type="AlphaFoldDB" id="A3ADF8"/>
<reference evidence="2" key="1">
    <citation type="journal article" date="2005" name="PLoS Biol.">
        <title>The genomes of Oryza sativa: a history of duplications.</title>
        <authorList>
            <person name="Yu J."/>
            <person name="Wang J."/>
            <person name="Lin W."/>
            <person name="Li S."/>
            <person name="Li H."/>
            <person name="Zhou J."/>
            <person name="Ni P."/>
            <person name="Dong W."/>
            <person name="Hu S."/>
            <person name="Zeng C."/>
            <person name="Zhang J."/>
            <person name="Zhang Y."/>
            <person name="Li R."/>
            <person name="Xu Z."/>
            <person name="Li S."/>
            <person name="Li X."/>
            <person name="Zheng H."/>
            <person name="Cong L."/>
            <person name="Lin L."/>
            <person name="Yin J."/>
            <person name="Geng J."/>
            <person name="Li G."/>
            <person name="Shi J."/>
            <person name="Liu J."/>
            <person name="Lv H."/>
            <person name="Li J."/>
            <person name="Wang J."/>
            <person name="Deng Y."/>
            <person name="Ran L."/>
            <person name="Shi X."/>
            <person name="Wang X."/>
            <person name="Wu Q."/>
            <person name="Li C."/>
            <person name="Ren X."/>
            <person name="Wang J."/>
            <person name="Wang X."/>
            <person name="Li D."/>
            <person name="Liu D."/>
            <person name="Zhang X."/>
            <person name="Ji Z."/>
            <person name="Zhao W."/>
            <person name="Sun Y."/>
            <person name="Zhang Z."/>
            <person name="Bao J."/>
            <person name="Han Y."/>
            <person name="Dong L."/>
            <person name="Ji J."/>
            <person name="Chen P."/>
            <person name="Wu S."/>
            <person name="Liu J."/>
            <person name="Xiao Y."/>
            <person name="Bu D."/>
            <person name="Tan J."/>
            <person name="Yang L."/>
            <person name="Ye C."/>
            <person name="Zhang J."/>
            <person name="Xu J."/>
            <person name="Zhou Y."/>
            <person name="Yu Y."/>
            <person name="Zhang B."/>
            <person name="Zhuang S."/>
            <person name="Wei H."/>
            <person name="Liu B."/>
            <person name="Lei M."/>
            <person name="Yu H."/>
            <person name="Li Y."/>
            <person name="Xu H."/>
            <person name="Wei S."/>
            <person name="He X."/>
            <person name="Fang L."/>
            <person name="Zhang Z."/>
            <person name="Zhang Y."/>
            <person name="Huang X."/>
            <person name="Su Z."/>
            <person name="Tong W."/>
            <person name="Li J."/>
            <person name="Tong Z."/>
            <person name="Li S."/>
            <person name="Ye J."/>
            <person name="Wang L."/>
            <person name="Fang L."/>
            <person name="Lei T."/>
            <person name="Chen C."/>
            <person name="Chen H."/>
            <person name="Xu Z."/>
            <person name="Li H."/>
            <person name="Huang H."/>
            <person name="Zhang F."/>
            <person name="Xu H."/>
            <person name="Li N."/>
            <person name="Zhao C."/>
            <person name="Li S."/>
            <person name="Dong L."/>
            <person name="Huang Y."/>
            <person name="Li L."/>
            <person name="Xi Y."/>
            <person name="Qi Q."/>
            <person name="Li W."/>
            <person name="Zhang B."/>
            <person name="Hu W."/>
            <person name="Zhang Y."/>
            <person name="Tian X."/>
            <person name="Jiao Y."/>
            <person name="Liang X."/>
            <person name="Jin J."/>
            <person name="Gao L."/>
            <person name="Zheng W."/>
            <person name="Hao B."/>
            <person name="Liu S."/>
            <person name="Wang W."/>
            <person name="Yuan L."/>
            <person name="Cao M."/>
            <person name="McDermott J."/>
            <person name="Samudrala R."/>
            <person name="Wang J."/>
            <person name="Wong G.K."/>
            <person name="Yang H."/>
        </authorList>
    </citation>
    <scope>NUCLEOTIDE SEQUENCE [LARGE SCALE GENOMIC DNA]</scope>
</reference>
<organism evidence="2">
    <name type="scientific">Oryza sativa subsp. japonica</name>
    <name type="common">Rice</name>
    <dbReference type="NCBI Taxonomy" id="39947"/>
    <lineage>
        <taxon>Eukaryota</taxon>
        <taxon>Viridiplantae</taxon>
        <taxon>Streptophyta</taxon>
        <taxon>Embryophyta</taxon>
        <taxon>Tracheophyta</taxon>
        <taxon>Spermatophyta</taxon>
        <taxon>Magnoliopsida</taxon>
        <taxon>Liliopsida</taxon>
        <taxon>Poales</taxon>
        <taxon>Poaceae</taxon>
        <taxon>BOP clade</taxon>
        <taxon>Oryzoideae</taxon>
        <taxon>Oryzeae</taxon>
        <taxon>Oryzinae</taxon>
        <taxon>Oryza</taxon>
        <taxon>Oryza sativa</taxon>
    </lineage>
</organism>
<protein>
    <submittedName>
        <fullName evidence="2">Uncharacterized protein</fullName>
    </submittedName>
</protein>
<dbReference type="Proteomes" id="UP000007752">
    <property type="component" value="Chromosome 3"/>
</dbReference>
<feature type="region of interest" description="Disordered" evidence="1">
    <location>
        <begin position="1"/>
        <end position="26"/>
    </location>
</feature>
<gene>
    <name evidence="2" type="ORF">OsJ_09161</name>
</gene>
<dbReference type="EMBL" id="CM000140">
    <property type="protein sequence ID" value="EAZ25347.1"/>
    <property type="molecule type" value="Genomic_DNA"/>
</dbReference>
<name>A3ADF8_ORYSJ</name>
<reference evidence="2" key="2">
    <citation type="submission" date="2008-12" db="EMBL/GenBank/DDBJ databases">
        <title>Improved gene annotation of the rice (Oryza sativa) genomes.</title>
        <authorList>
            <person name="Wang J."/>
            <person name="Li R."/>
            <person name="Fan W."/>
            <person name="Huang Q."/>
            <person name="Zhang J."/>
            <person name="Zhou Y."/>
            <person name="Hu Y."/>
            <person name="Zi S."/>
            <person name="Li J."/>
            <person name="Ni P."/>
            <person name="Zheng H."/>
            <person name="Zhang Y."/>
            <person name="Zhao M."/>
            <person name="Hao Q."/>
            <person name="McDermott J."/>
            <person name="Samudrala R."/>
            <person name="Kristiansen K."/>
            <person name="Wong G.K.-S."/>
        </authorList>
    </citation>
    <scope>NUCLEOTIDE SEQUENCE</scope>
</reference>